<reference evidence="1" key="1">
    <citation type="submission" date="2014-06" db="EMBL/GenBank/DDBJ databases">
        <title>Key roles for freshwater Actinobacteria revealed by deep metagenomic sequencing.</title>
        <authorList>
            <person name="Ghai R."/>
            <person name="Mizuno C.M."/>
            <person name="Picazo A."/>
            <person name="Camacho A."/>
            <person name="Rodriguez-Valera F."/>
        </authorList>
    </citation>
    <scope>NUCLEOTIDE SEQUENCE</scope>
</reference>
<dbReference type="SUPFAM" id="SSF53474">
    <property type="entry name" value="alpha/beta-Hydrolases"/>
    <property type="match status" value="1"/>
</dbReference>
<protein>
    <recommendedName>
        <fullName evidence="2">Esterase</fullName>
    </recommendedName>
</protein>
<sequence>MELVKRYQIRGVPGEVSRFDFDGRTVELWAPQEPSSHLLIAHDGQNVFDGKTATHRGKTWEMAQHAFKVSHEFGITPPVIIAVWHGSTKADPMGRAKDLSPQQFFLEDVPVNLPNISKEDLLHLRGDQYLENIFSDYVPQILQSLELEISPENIALIGSSMGGLSTLYAAYKQPDKFKTALSLSPHWIIGGDALVHRTVAELPKPGSHKIWMSRGTKALDGQYEPFQDLADDLMLQKGYRRDADFISKVYKKTGHNEASWASYLDQPLRFWLRG</sequence>
<dbReference type="EMBL" id="JNSL01000128">
    <property type="protein sequence ID" value="KGA15014.1"/>
    <property type="molecule type" value="Genomic_DNA"/>
</dbReference>
<comment type="caution">
    <text evidence="1">The sequence shown here is derived from an EMBL/GenBank/DDBJ whole genome shotgun (WGS) entry which is preliminary data.</text>
</comment>
<proteinExistence type="predicted"/>
<dbReference type="PANTHER" id="PTHR48098">
    <property type="entry name" value="ENTEROCHELIN ESTERASE-RELATED"/>
    <property type="match status" value="1"/>
</dbReference>
<dbReference type="Pfam" id="PF00756">
    <property type="entry name" value="Esterase"/>
    <property type="match status" value="1"/>
</dbReference>
<dbReference type="InterPro" id="IPR050583">
    <property type="entry name" value="Mycobacterial_A85_antigen"/>
</dbReference>
<dbReference type="InterPro" id="IPR029058">
    <property type="entry name" value="AB_hydrolase_fold"/>
</dbReference>
<dbReference type="AlphaFoldDB" id="A0A094PZ46"/>
<evidence type="ECO:0000313" key="1">
    <source>
        <dbReference type="EMBL" id="KGA15014.1"/>
    </source>
</evidence>
<dbReference type="InterPro" id="IPR000801">
    <property type="entry name" value="Esterase-like"/>
</dbReference>
<name>A0A094PZ46_9ZZZZ</name>
<evidence type="ECO:0008006" key="2">
    <source>
        <dbReference type="Google" id="ProtNLM"/>
    </source>
</evidence>
<accession>A0A094PZ46</accession>
<organism evidence="1">
    <name type="scientific">freshwater metagenome</name>
    <dbReference type="NCBI Taxonomy" id="449393"/>
    <lineage>
        <taxon>unclassified sequences</taxon>
        <taxon>metagenomes</taxon>
        <taxon>ecological metagenomes</taxon>
    </lineage>
</organism>
<dbReference type="Gene3D" id="3.40.50.1820">
    <property type="entry name" value="alpha/beta hydrolase"/>
    <property type="match status" value="1"/>
</dbReference>
<gene>
    <name evidence="1" type="ORF">GM51_15885</name>
</gene>
<dbReference type="PANTHER" id="PTHR48098:SF6">
    <property type="entry name" value="FERRI-BACILLIBACTIN ESTERASE BESA"/>
    <property type="match status" value="1"/>
</dbReference>